<accession>A0A7W9WZ36</accession>
<keyword evidence="6 14" id="KW-0732">Signal</keyword>
<dbReference type="Gene3D" id="2.170.130.10">
    <property type="entry name" value="TonB-dependent receptor, plug domain"/>
    <property type="match status" value="1"/>
</dbReference>
<dbReference type="GO" id="GO:0009279">
    <property type="term" value="C:cell outer membrane"/>
    <property type="evidence" value="ECO:0007669"/>
    <property type="project" value="UniProtKB-SubCell"/>
</dbReference>
<evidence type="ECO:0000256" key="2">
    <source>
        <dbReference type="ARBA" id="ARBA00009810"/>
    </source>
</evidence>
<evidence type="ECO:0000256" key="13">
    <source>
        <dbReference type="SAM" id="MobiDB-lite"/>
    </source>
</evidence>
<dbReference type="InterPro" id="IPR037066">
    <property type="entry name" value="Plug_dom_sf"/>
</dbReference>
<feature type="region of interest" description="Disordered" evidence="13">
    <location>
        <begin position="25"/>
        <end position="47"/>
    </location>
</feature>
<dbReference type="Gene3D" id="2.40.170.20">
    <property type="entry name" value="TonB-dependent receptor, beta-barrel domain"/>
    <property type="match status" value="1"/>
</dbReference>
<dbReference type="InterPro" id="IPR039426">
    <property type="entry name" value="TonB-dep_rcpt-like"/>
</dbReference>
<comment type="similarity">
    <text evidence="2 11 12">Belongs to the TonB-dependent receptor family.</text>
</comment>
<dbReference type="EMBL" id="JACHBX010000001">
    <property type="protein sequence ID" value="MBB6133470.1"/>
    <property type="molecule type" value="Genomic_DNA"/>
</dbReference>
<dbReference type="Pfam" id="PF07715">
    <property type="entry name" value="Plug"/>
    <property type="match status" value="1"/>
</dbReference>
<keyword evidence="5 11" id="KW-0812">Transmembrane</keyword>
<evidence type="ECO:0000256" key="11">
    <source>
        <dbReference type="PROSITE-ProRule" id="PRU01360"/>
    </source>
</evidence>
<dbReference type="PANTHER" id="PTHR30069:SF29">
    <property type="entry name" value="HEMOGLOBIN AND HEMOGLOBIN-HAPTOGLOBIN-BINDING PROTEIN 1-RELATED"/>
    <property type="match status" value="1"/>
</dbReference>
<proteinExistence type="inferred from homology"/>
<dbReference type="PROSITE" id="PS52016">
    <property type="entry name" value="TONB_DEPENDENT_REC_3"/>
    <property type="match status" value="1"/>
</dbReference>
<evidence type="ECO:0000256" key="5">
    <source>
        <dbReference type="ARBA" id="ARBA00022692"/>
    </source>
</evidence>
<feature type="compositionally biased region" description="Pro residues" evidence="13">
    <location>
        <begin position="31"/>
        <end position="40"/>
    </location>
</feature>
<comment type="caution">
    <text evidence="17">The sequence shown here is derived from an EMBL/GenBank/DDBJ whole genome shotgun (WGS) entry which is preliminary data.</text>
</comment>
<dbReference type="InterPro" id="IPR012910">
    <property type="entry name" value="Plug_dom"/>
</dbReference>
<evidence type="ECO:0000256" key="4">
    <source>
        <dbReference type="ARBA" id="ARBA00022452"/>
    </source>
</evidence>
<dbReference type="InterPro" id="IPR000531">
    <property type="entry name" value="Beta-barrel_TonB"/>
</dbReference>
<dbReference type="Pfam" id="PF00593">
    <property type="entry name" value="TonB_dep_Rec_b-barrel"/>
    <property type="match status" value="1"/>
</dbReference>
<dbReference type="AlphaFoldDB" id="A0A7W9WZ36"/>
<dbReference type="InterPro" id="IPR036942">
    <property type="entry name" value="Beta-barrel_TonB_sf"/>
</dbReference>
<dbReference type="GO" id="GO:0015344">
    <property type="term" value="F:siderophore uptake transmembrane transporter activity"/>
    <property type="evidence" value="ECO:0007669"/>
    <property type="project" value="TreeGrafter"/>
</dbReference>
<keyword evidence="10 11" id="KW-0998">Cell outer membrane</keyword>
<keyword evidence="18" id="KW-1185">Reference proteome</keyword>
<evidence type="ECO:0000256" key="10">
    <source>
        <dbReference type="ARBA" id="ARBA00023237"/>
    </source>
</evidence>
<evidence type="ECO:0000256" key="7">
    <source>
        <dbReference type="ARBA" id="ARBA00023077"/>
    </source>
</evidence>
<feature type="chain" id="PRO_5030702631" evidence="14">
    <location>
        <begin position="27"/>
        <end position="730"/>
    </location>
</feature>
<evidence type="ECO:0000256" key="9">
    <source>
        <dbReference type="ARBA" id="ARBA00023170"/>
    </source>
</evidence>
<evidence type="ECO:0000313" key="18">
    <source>
        <dbReference type="Proteomes" id="UP000540787"/>
    </source>
</evidence>
<feature type="domain" description="TonB-dependent receptor-like beta-barrel" evidence="15">
    <location>
        <begin position="268"/>
        <end position="678"/>
    </location>
</feature>
<evidence type="ECO:0000256" key="8">
    <source>
        <dbReference type="ARBA" id="ARBA00023136"/>
    </source>
</evidence>
<evidence type="ECO:0000256" key="12">
    <source>
        <dbReference type="RuleBase" id="RU003357"/>
    </source>
</evidence>
<dbReference type="PANTHER" id="PTHR30069">
    <property type="entry name" value="TONB-DEPENDENT OUTER MEMBRANE RECEPTOR"/>
    <property type="match status" value="1"/>
</dbReference>
<evidence type="ECO:0000259" key="15">
    <source>
        <dbReference type="Pfam" id="PF00593"/>
    </source>
</evidence>
<evidence type="ECO:0000256" key="1">
    <source>
        <dbReference type="ARBA" id="ARBA00004571"/>
    </source>
</evidence>
<evidence type="ECO:0000259" key="16">
    <source>
        <dbReference type="Pfam" id="PF07715"/>
    </source>
</evidence>
<evidence type="ECO:0000256" key="6">
    <source>
        <dbReference type="ARBA" id="ARBA00022729"/>
    </source>
</evidence>
<keyword evidence="3 11" id="KW-0813">Transport</keyword>
<dbReference type="CDD" id="cd01347">
    <property type="entry name" value="ligand_gated_channel"/>
    <property type="match status" value="1"/>
</dbReference>
<protein>
    <submittedName>
        <fullName evidence="17">Outer membrane receptor protein involved in Fe transport</fullName>
    </submittedName>
</protein>
<feature type="domain" description="TonB-dependent receptor plug" evidence="16">
    <location>
        <begin position="65"/>
        <end position="159"/>
    </location>
</feature>
<keyword evidence="9 17" id="KW-0675">Receptor</keyword>
<keyword evidence="8 11" id="KW-0472">Membrane</keyword>
<evidence type="ECO:0000256" key="3">
    <source>
        <dbReference type="ARBA" id="ARBA00022448"/>
    </source>
</evidence>
<gene>
    <name evidence="17" type="ORF">HD842_001581</name>
</gene>
<evidence type="ECO:0000313" key="17">
    <source>
        <dbReference type="EMBL" id="MBB6133470.1"/>
    </source>
</evidence>
<keyword evidence="7 12" id="KW-0798">TonB box</keyword>
<dbReference type="SUPFAM" id="SSF56935">
    <property type="entry name" value="Porins"/>
    <property type="match status" value="1"/>
</dbReference>
<sequence>MKFAHLFSSPVVIALLLSGRADVAQAQTPQPATPAPPPAAEPENGTQRVDVVGSQDAARSASTTFKQVVGVAELVRFGDSSVLDVLRRQPGVVVNGVAGRRGGQISMRGMGAAHVRILLNGEPAPPGFSLDNLAPDLVERIEIVPVATAELGMQAIGGTINIVLKRNTGNRQRQLKLGVYSIEGETRPQASGSFGNQGDKWSWLVTGAARQLAGDETVRTQTQGYEATGPLLRRLEQFNQDRGWTWNLAPRVNLKLGGKDTLTLQSFFSKNRYDSAGYDRRTFLEGPVLPFANDRYVSAGSSTQLRNNLTWSKTLGDASKLEMKLGSTHSRETQASTISFIGDGGGVTNLQQTRADDDSRGLTASAKLRSTFAKTHTVVAGIEVEDTQADAVRGNLIDSVSQLDAIGTAFDIATRRYAVYAQDEWDVSERWSLYLGLRWEQVALLSKNNLGQRVDNSRAVLSPVVQSVWRLPGTKSDQVRLGIARTWRVPPTNNLIAGRTVSNVNTVTTPDISGNPNLKAELAWGLDLAYEHYFAKDALVTATAFVRRIEDVLLTKTSLIGGRWVAIPVNQGNALSRGIEIEVKGKLNQFFDSAPAIDLRANLSRAWSSVDAVPGPDNRIAGQSPLSANLGADYTFKSVPVTGGASLGFVRNGEVRVSPFESAYGSDNRSVEAYVLWKMHRNAMLRLSVANILRQDDIQRTTYVYDSLAVQKRAERPTYAVMRAIVEWKF</sequence>
<evidence type="ECO:0000256" key="14">
    <source>
        <dbReference type="SAM" id="SignalP"/>
    </source>
</evidence>
<name>A0A7W9WZ36_9BURK</name>
<dbReference type="RefSeq" id="WP_183552914.1">
    <property type="nucleotide sequence ID" value="NZ_JACHBX010000001.1"/>
</dbReference>
<comment type="subcellular location">
    <subcellularLocation>
        <location evidence="1 11">Cell outer membrane</location>
        <topology evidence="1 11">Multi-pass membrane protein</topology>
    </subcellularLocation>
</comment>
<feature type="signal peptide" evidence="14">
    <location>
        <begin position="1"/>
        <end position="26"/>
    </location>
</feature>
<dbReference type="GO" id="GO:0044718">
    <property type="term" value="P:siderophore transmembrane transport"/>
    <property type="evidence" value="ECO:0007669"/>
    <property type="project" value="TreeGrafter"/>
</dbReference>
<dbReference type="Proteomes" id="UP000540787">
    <property type="component" value="Unassembled WGS sequence"/>
</dbReference>
<keyword evidence="4 11" id="KW-1134">Transmembrane beta strand</keyword>
<organism evidence="17 18">
    <name type="scientific">Massilia aurea</name>
    <dbReference type="NCBI Taxonomy" id="373040"/>
    <lineage>
        <taxon>Bacteria</taxon>
        <taxon>Pseudomonadati</taxon>
        <taxon>Pseudomonadota</taxon>
        <taxon>Betaproteobacteria</taxon>
        <taxon>Burkholderiales</taxon>
        <taxon>Oxalobacteraceae</taxon>
        <taxon>Telluria group</taxon>
        <taxon>Massilia</taxon>
    </lineage>
</organism>
<reference evidence="17 18" key="1">
    <citation type="submission" date="2020-08" db="EMBL/GenBank/DDBJ databases">
        <title>The Agave Microbiome: Exploring the role of microbial communities in plant adaptations to desert environments.</title>
        <authorList>
            <person name="Partida-Martinez L.P."/>
        </authorList>
    </citation>
    <scope>NUCLEOTIDE SEQUENCE [LARGE SCALE GENOMIC DNA]</scope>
    <source>
        <strain evidence="17 18">AT3.2</strain>
    </source>
</reference>